<protein>
    <recommendedName>
        <fullName evidence="1">TTF-type domain-containing protein</fullName>
    </recommendedName>
</protein>
<dbReference type="InterPro" id="IPR052958">
    <property type="entry name" value="IFN-induced_PKR_regulator"/>
</dbReference>
<dbReference type="InterPro" id="IPR006580">
    <property type="entry name" value="Znf_TTF"/>
</dbReference>
<dbReference type="InterPro" id="IPR025398">
    <property type="entry name" value="DUF4371"/>
</dbReference>
<keyword evidence="3" id="KW-1185">Reference proteome</keyword>
<evidence type="ECO:0000259" key="1">
    <source>
        <dbReference type="SMART" id="SM00597"/>
    </source>
</evidence>
<dbReference type="Proteomes" id="UP000694388">
    <property type="component" value="Unplaced"/>
</dbReference>
<dbReference type="Pfam" id="PF05699">
    <property type="entry name" value="Dimer_Tnp_hAT"/>
    <property type="match status" value="1"/>
</dbReference>
<name>A0A8C4QGA3_EPTBU</name>
<dbReference type="OMA" id="VRNIRWN"/>
<proteinExistence type="predicted"/>
<dbReference type="GeneTree" id="ENSGT00940000166390"/>
<evidence type="ECO:0000313" key="3">
    <source>
        <dbReference type="Proteomes" id="UP000694388"/>
    </source>
</evidence>
<organism evidence="2 3">
    <name type="scientific">Eptatretus burgeri</name>
    <name type="common">Inshore hagfish</name>
    <dbReference type="NCBI Taxonomy" id="7764"/>
    <lineage>
        <taxon>Eukaryota</taxon>
        <taxon>Metazoa</taxon>
        <taxon>Chordata</taxon>
        <taxon>Craniata</taxon>
        <taxon>Vertebrata</taxon>
        <taxon>Cyclostomata</taxon>
        <taxon>Myxini</taxon>
        <taxon>Myxiniformes</taxon>
        <taxon>Myxinidae</taxon>
        <taxon>Eptatretinae</taxon>
        <taxon>Eptatretus</taxon>
    </lineage>
</organism>
<dbReference type="SMART" id="SM00597">
    <property type="entry name" value="ZnF_TTF"/>
    <property type="match status" value="1"/>
</dbReference>
<reference evidence="2" key="2">
    <citation type="submission" date="2025-09" db="UniProtKB">
        <authorList>
            <consortium name="Ensembl"/>
        </authorList>
    </citation>
    <scope>IDENTIFICATION</scope>
</reference>
<dbReference type="AlphaFoldDB" id="A0A8C4QGA3"/>
<accession>A0A8C4QGA3</accession>
<dbReference type="PANTHER" id="PTHR46289">
    <property type="entry name" value="52 KDA REPRESSOR OF THE INHIBITOR OF THE PROTEIN KINASE-LIKE PROTEIN-RELATED"/>
    <property type="match status" value="1"/>
</dbReference>
<evidence type="ECO:0000313" key="2">
    <source>
        <dbReference type="Ensembl" id="ENSEBUP00000014556.1"/>
    </source>
</evidence>
<reference evidence="2" key="1">
    <citation type="submission" date="2025-08" db="UniProtKB">
        <authorList>
            <consortium name="Ensembl"/>
        </authorList>
    </citation>
    <scope>IDENTIFICATION</scope>
</reference>
<dbReference type="Ensembl" id="ENSEBUT00000015132.1">
    <property type="protein sequence ID" value="ENSEBUP00000014556.1"/>
    <property type="gene ID" value="ENSEBUG00000009178.1"/>
</dbReference>
<dbReference type="InterPro" id="IPR008906">
    <property type="entry name" value="HATC_C_dom"/>
</dbReference>
<dbReference type="GO" id="GO:0046983">
    <property type="term" value="F:protein dimerization activity"/>
    <property type="evidence" value="ECO:0007669"/>
    <property type="project" value="InterPro"/>
</dbReference>
<sequence length="706" mass="80516">MKMYNKNRSFQANWLQKYDGLVYSPSLQGGLCKYCLLFAKNRDKLGTFVNSPFTQLNKSSEKLGKHFGSVGGDAKKSHKDAMADALQFKAMMENKKQLDNRQLNTAAAVRVAENRDKLMSILKTVIFCARQNIPLRGHRDDTKYLNVEHCNPGNFQALLQFRVDAGDKVLEQHFKTSSKNCAYRSKSTQNELIELCGDHIRANLLAEICEAVFFAISADDVADAANKEQMSVVIRFVDRNDDIREEFMAFVACDEGTDGETLSNAILQMVQEAWGLNMENCRGQAYDGAGAMAGKMKEVSSRILNLYPKATYSHCASRVLNLCMVKSLSIQIVQNMMDLVDGVARFFSHSPKRQGALEKVIDEQSLNSSTNQSRVKLKEMCRTRWVERHDAFEVFRMLYLPVVRCLEDICGDNVHNWDRDTLKDARSYHLGLTQFQFIIALVTTHHIMAYSKALSVGLQGRGVDMVKAYRQIDYVTESLQDVRTFNEEWFAEASKLAEDVGVMPTVPLYAGQMQYRTNTPAHTAKEYFKTEPDHSTSRPLALHLIPSVICSFGTVDTQVISELVDFYKDDLPSPMAVETEVHSWQIKWKGKSASEVPKTAAKTLKQTDKLFFPNIHCLMRLFCTMPVTSCECERSIRGLRRLQTYMRTTMCEHRMNGLLLMHIHDGVDLDLNGIIDDFARRNPRRTEWLHHAMHETLEEIFFKRNV</sequence>
<dbReference type="InterPro" id="IPR012337">
    <property type="entry name" value="RNaseH-like_sf"/>
</dbReference>
<feature type="domain" description="TTF-type" evidence="1">
    <location>
        <begin position="6"/>
        <end position="94"/>
    </location>
</feature>
<dbReference type="PANTHER" id="PTHR46289:SF16">
    <property type="entry name" value="52 KDA REPRESSOR OF THE INHIBITOR OF THE PROTEIN KINASE"/>
    <property type="match status" value="1"/>
</dbReference>
<dbReference type="SUPFAM" id="SSF53098">
    <property type="entry name" value="Ribonuclease H-like"/>
    <property type="match status" value="1"/>
</dbReference>
<dbReference type="Pfam" id="PF14291">
    <property type="entry name" value="DUF4371"/>
    <property type="match status" value="1"/>
</dbReference>